<evidence type="ECO:0000313" key="2">
    <source>
        <dbReference type="EMBL" id="TNM33604.1"/>
    </source>
</evidence>
<dbReference type="InterPro" id="IPR036102">
    <property type="entry name" value="OsmC/Ohrsf"/>
</dbReference>
<protein>
    <submittedName>
        <fullName evidence="2">OsmC family protein</fullName>
    </submittedName>
</protein>
<feature type="region of interest" description="Disordered" evidence="1">
    <location>
        <begin position="1"/>
        <end position="58"/>
    </location>
</feature>
<dbReference type="PANTHER" id="PTHR35368">
    <property type="entry name" value="HYDROPEROXIDE REDUCTASE"/>
    <property type="match status" value="1"/>
</dbReference>
<dbReference type="RefSeq" id="WP_139640863.1">
    <property type="nucleotide sequence ID" value="NZ_BAAAZS010000006.1"/>
</dbReference>
<dbReference type="SUPFAM" id="SSF82784">
    <property type="entry name" value="OsmC-like"/>
    <property type="match status" value="1"/>
</dbReference>
<gene>
    <name evidence="2" type="ORF">FH715_04455</name>
</gene>
<evidence type="ECO:0000256" key="1">
    <source>
        <dbReference type="SAM" id="MobiDB-lite"/>
    </source>
</evidence>
<organism evidence="2 3">
    <name type="scientific">Streptomyces sedi</name>
    <dbReference type="NCBI Taxonomy" id="555059"/>
    <lineage>
        <taxon>Bacteria</taxon>
        <taxon>Bacillati</taxon>
        <taxon>Actinomycetota</taxon>
        <taxon>Actinomycetes</taxon>
        <taxon>Kitasatosporales</taxon>
        <taxon>Streptomycetaceae</taxon>
        <taxon>Streptomyces</taxon>
    </lineage>
</organism>
<sequence length="234" mass="25686">MSTAQRGSRKSPSATTTPSAPSSSTPARDVAEDRNHPNVEGLPEEEVLATADDPRPGLRPYLTVKRAALLAREEAARANPNPRPNRLRAHATAESRSGVRRIRIRHHQVVSDSPADFAGYDLGPSSPELQLGVLSSCLTHVFLIQAARLRVPLDALDVEVEGVHDPRAGKPGFEETPIYPHDISYTVRLTSPASEERIRELHTEVERNCPIYNLLLNPQRITGRVVLTGSPREL</sequence>
<dbReference type="InterPro" id="IPR052924">
    <property type="entry name" value="OsmC/Ohr_hydroprdx_reductase"/>
</dbReference>
<dbReference type="PANTHER" id="PTHR35368:SF1">
    <property type="entry name" value="HYDROPEROXIDE REDUCTASE"/>
    <property type="match status" value="1"/>
</dbReference>
<feature type="compositionally biased region" description="Low complexity" evidence="1">
    <location>
        <begin position="11"/>
        <end position="27"/>
    </location>
</feature>
<dbReference type="InterPro" id="IPR015946">
    <property type="entry name" value="KH_dom-like_a/b"/>
</dbReference>
<evidence type="ECO:0000313" key="3">
    <source>
        <dbReference type="Proteomes" id="UP000311713"/>
    </source>
</evidence>
<keyword evidence="3" id="KW-1185">Reference proteome</keyword>
<dbReference type="OrthoDB" id="9811389at2"/>
<reference evidence="2 3" key="1">
    <citation type="submission" date="2019-06" db="EMBL/GenBank/DDBJ databases">
        <title>Draft genome of Streptomyces sedi sp. JCM16909.</title>
        <authorList>
            <person name="Klykleung N."/>
            <person name="Tanasupawat S."/>
            <person name="Kudo T."/>
            <person name="Yuki M."/>
            <person name="Ohkuma M."/>
        </authorList>
    </citation>
    <scope>NUCLEOTIDE SEQUENCE [LARGE SCALE GENOMIC DNA]</scope>
    <source>
        <strain evidence="2 3">JCM 16909</strain>
    </source>
</reference>
<dbReference type="Pfam" id="PF02566">
    <property type="entry name" value="OsmC"/>
    <property type="match status" value="1"/>
</dbReference>
<accession>A0A5C4VCC2</accession>
<dbReference type="EMBL" id="VDGT01000002">
    <property type="protein sequence ID" value="TNM33604.1"/>
    <property type="molecule type" value="Genomic_DNA"/>
</dbReference>
<dbReference type="Proteomes" id="UP000311713">
    <property type="component" value="Unassembled WGS sequence"/>
</dbReference>
<dbReference type="AlphaFoldDB" id="A0A5C4VCC2"/>
<name>A0A5C4VCC2_9ACTN</name>
<dbReference type="Gene3D" id="3.30.300.20">
    <property type="match status" value="1"/>
</dbReference>
<proteinExistence type="predicted"/>
<comment type="caution">
    <text evidence="2">The sequence shown here is derived from an EMBL/GenBank/DDBJ whole genome shotgun (WGS) entry which is preliminary data.</text>
</comment>
<dbReference type="InterPro" id="IPR003718">
    <property type="entry name" value="OsmC/Ohr_fam"/>
</dbReference>
<feature type="region of interest" description="Disordered" evidence="1">
    <location>
        <begin position="74"/>
        <end position="98"/>
    </location>
</feature>